<dbReference type="Proteomes" id="UP001418796">
    <property type="component" value="Unassembled WGS sequence"/>
</dbReference>
<accession>A0ABU9VJU1</accession>
<comment type="caution">
    <text evidence="2">The sequence shown here is derived from an EMBL/GenBank/DDBJ whole genome shotgun (WGS) entry which is preliminary data.</text>
</comment>
<sequence>MTKIQISQVIAILVLIAFMYYTYQTEERMLYLFIPIAFINILLWIMRQRERKMARAQESQE</sequence>
<gene>
    <name evidence="2" type="ORF">MKY91_13600</name>
</gene>
<organism evidence="2 3">
    <name type="scientific">Alkalicoccobacillus gibsonii</name>
    <dbReference type="NCBI Taxonomy" id="79881"/>
    <lineage>
        <taxon>Bacteria</taxon>
        <taxon>Bacillati</taxon>
        <taxon>Bacillota</taxon>
        <taxon>Bacilli</taxon>
        <taxon>Bacillales</taxon>
        <taxon>Bacillaceae</taxon>
        <taxon>Alkalicoccobacillus</taxon>
    </lineage>
</organism>
<keyword evidence="1" id="KW-1133">Transmembrane helix</keyword>
<keyword evidence="3" id="KW-1185">Reference proteome</keyword>
<protein>
    <submittedName>
        <fullName evidence="2">Uncharacterized protein</fullName>
    </submittedName>
</protein>
<evidence type="ECO:0000313" key="2">
    <source>
        <dbReference type="EMBL" id="MEN0644181.1"/>
    </source>
</evidence>
<keyword evidence="1" id="KW-0812">Transmembrane</keyword>
<feature type="transmembrane region" description="Helical" evidence="1">
    <location>
        <begin position="7"/>
        <end position="23"/>
    </location>
</feature>
<keyword evidence="1" id="KW-0472">Membrane</keyword>
<name>A0ABU9VJU1_9BACI</name>
<evidence type="ECO:0000313" key="3">
    <source>
        <dbReference type="Proteomes" id="UP001418796"/>
    </source>
</evidence>
<feature type="transmembrane region" description="Helical" evidence="1">
    <location>
        <begin position="29"/>
        <end position="46"/>
    </location>
</feature>
<proteinExistence type="predicted"/>
<dbReference type="RefSeq" id="WP_203090195.1">
    <property type="nucleotide sequence ID" value="NZ_JAEUZA010000004.1"/>
</dbReference>
<reference evidence="2 3" key="1">
    <citation type="submission" date="2024-03" db="EMBL/GenBank/DDBJ databases">
        <title>Bacilli Hybrid Assemblies.</title>
        <authorList>
            <person name="Kovac J."/>
        </authorList>
    </citation>
    <scope>NUCLEOTIDE SEQUENCE [LARGE SCALE GENOMIC DNA]</scope>
    <source>
        <strain evidence="2 3">FSL R7-0666</strain>
    </source>
</reference>
<evidence type="ECO:0000256" key="1">
    <source>
        <dbReference type="SAM" id="Phobius"/>
    </source>
</evidence>
<dbReference type="EMBL" id="JBCITK010000001">
    <property type="protein sequence ID" value="MEN0644181.1"/>
    <property type="molecule type" value="Genomic_DNA"/>
</dbReference>